<reference evidence="2 3" key="1">
    <citation type="submission" date="2020-02" db="EMBL/GenBank/DDBJ databases">
        <authorList>
            <person name="Ma Q."/>
            <person name="Huang Y."/>
            <person name="Song X."/>
            <person name="Pei D."/>
        </authorList>
    </citation>
    <scope>NUCLEOTIDE SEQUENCE [LARGE SCALE GENOMIC DNA]</scope>
    <source>
        <strain evidence="2">Sxm20200214</strain>
        <tissue evidence="2">Leaf</tissue>
    </source>
</reference>
<evidence type="ECO:0000313" key="2">
    <source>
        <dbReference type="EMBL" id="KAG2332133.1"/>
    </source>
</evidence>
<dbReference type="Pfam" id="PF00646">
    <property type="entry name" value="F-box"/>
    <property type="match status" value="1"/>
</dbReference>
<dbReference type="SUPFAM" id="SSF81383">
    <property type="entry name" value="F-box domain"/>
    <property type="match status" value="1"/>
</dbReference>
<dbReference type="InterPro" id="IPR001810">
    <property type="entry name" value="F-box_dom"/>
</dbReference>
<dbReference type="SMART" id="SM00256">
    <property type="entry name" value="FBOX"/>
    <property type="match status" value="1"/>
</dbReference>
<accession>A0A8X7WJM4</accession>
<dbReference type="InterPro" id="IPR036047">
    <property type="entry name" value="F-box-like_dom_sf"/>
</dbReference>
<evidence type="ECO:0000313" key="3">
    <source>
        <dbReference type="Proteomes" id="UP000886595"/>
    </source>
</evidence>
<protein>
    <recommendedName>
        <fullName evidence="1">F-box domain-containing protein</fullName>
    </recommendedName>
</protein>
<keyword evidence="3" id="KW-1185">Reference proteome</keyword>
<dbReference type="OrthoDB" id="1750034at2759"/>
<dbReference type="Proteomes" id="UP000886595">
    <property type="component" value="Unassembled WGS sequence"/>
</dbReference>
<gene>
    <name evidence="2" type="ORF">Bca52824_003313</name>
</gene>
<dbReference type="EMBL" id="JAAMPC010000001">
    <property type="protein sequence ID" value="KAG2332133.1"/>
    <property type="molecule type" value="Genomic_DNA"/>
</dbReference>
<dbReference type="Gene3D" id="1.20.1280.50">
    <property type="match status" value="1"/>
</dbReference>
<organism evidence="2 3">
    <name type="scientific">Brassica carinata</name>
    <name type="common">Ethiopian mustard</name>
    <name type="synonym">Abyssinian cabbage</name>
    <dbReference type="NCBI Taxonomy" id="52824"/>
    <lineage>
        <taxon>Eukaryota</taxon>
        <taxon>Viridiplantae</taxon>
        <taxon>Streptophyta</taxon>
        <taxon>Embryophyta</taxon>
        <taxon>Tracheophyta</taxon>
        <taxon>Spermatophyta</taxon>
        <taxon>Magnoliopsida</taxon>
        <taxon>eudicotyledons</taxon>
        <taxon>Gunneridae</taxon>
        <taxon>Pentapetalae</taxon>
        <taxon>rosids</taxon>
        <taxon>malvids</taxon>
        <taxon>Brassicales</taxon>
        <taxon>Brassicaceae</taxon>
        <taxon>Brassiceae</taxon>
        <taxon>Brassica</taxon>
    </lineage>
</organism>
<feature type="domain" description="F-box" evidence="1">
    <location>
        <begin position="17"/>
        <end position="63"/>
    </location>
</feature>
<sequence length="63" mass="7215">MNITHPTAAMELVTHAGNSTTTIPVDLIVEILSLLPSKSIIRFQSVSKEWFSIIRSKDWWTRF</sequence>
<comment type="caution">
    <text evidence="2">The sequence shown here is derived from an EMBL/GenBank/DDBJ whole genome shotgun (WGS) entry which is preliminary data.</text>
</comment>
<proteinExistence type="predicted"/>
<name>A0A8X7WJM4_BRACI</name>
<dbReference type="PROSITE" id="PS50181">
    <property type="entry name" value="FBOX"/>
    <property type="match status" value="1"/>
</dbReference>
<evidence type="ECO:0000259" key="1">
    <source>
        <dbReference type="PROSITE" id="PS50181"/>
    </source>
</evidence>
<dbReference type="AlphaFoldDB" id="A0A8X7WJM4"/>